<sequence>FIFRTRKASLLNTHPCFAYISQRSFKPYVQGTDVLFGILSLGWHLIMDLEMGLIIHCLY</sequence>
<dbReference type="Proteomes" id="UP000054359">
    <property type="component" value="Unassembled WGS sequence"/>
</dbReference>
<accession>A0A087U4S1</accession>
<evidence type="ECO:0000313" key="1">
    <source>
        <dbReference type="EMBL" id="KFM72360.1"/>
    </source>
</evidence>
<reference evidence="1 2" key="1">
    <citation type="submission" date="2013-11" db="EMBL/GenBank/DDBJ databases">
        <title>Genome sequencing of Stegodyphus mimosarum.</title>
        <authorList>
            <person name="Bechsgaard J."/>
        </authorList>
    </citation>
    <scope>NUCLEOTIDE SEQUENCE [LARGE SCALE GENOMIC DNA]</scope>
</reference>
<name>A0A087U4S1_STEMI</name>
<gene>
    <name evidence="1" type="ORF">X975_03763</name>
</gene>
<feature type="non-terminal residue" evidence="1">
    <location>
        <position position="59"/>
    </location>
</feature>
<dbReference type="AlphaFoldDB" id="A0A087U4S1"/>
<evidence type="ECO:0000313" key="2">
    <source>
        <dbReference type="Proteomes" id="UP000054359"/>
    </source>
</evidence>
<protein>
    <submittedName>
        <fullName evidence="1">Uncharacterized protein</fullName>
    </submittedName>
</protein>
<proteinExistence type="predicted"/>
<organism evidence="1 2">
    <name type="scientific">Stegodyphus mimosarum</name>
    <name type="common">African social velvet spider</name>
    <dbReference type="NCBI Taxonomy" id="407821"/>
    <lineage>
        <taxon>Eukaryota</taxon>
        <taxon>Metazoa</taxon>
        <taxon>Ecdysozoa</taxon>
        <taxon>Arthropoda</taxon>
        <taxon>Chelicerata</taxon>
        <taxon>Arachnida</taxon>
        <taxon>Araneae</taxon>
        <taxon>Araneomorphae</taxon>
        <taxon>Entelegynae</taxon>
        <taxon>Eresoidea</taxon>
        <taxon>Eresidae</taxon>
        <taxon>Stegodyphus</taxon>
    </lineage>
</organism>
<feature type="non-terminal residue" evidence="1">
    <location>
        <position position="1"/>
    </location>
</feature>
<keyword evidence="2" id="KW-1185">Reference proteome</keyword>
<dbReference type="EMBL" id="KK118157">
    <property type="protein sequence ID" value="KFM72360.1"/>
    <property type="molecule type" value="Genomic_DNA"/>
</dbReference>